<comment type="caution">
    <text evidence="1">The sequence shown here is derived from an EMBL/GenBank/DDBJ whole genome shotgun (WGS) entry which is preliminary data.</text>
</comment>
<dbReference type="PIRSF" id="PIRSF008502">
    <property type="entry name" value="UCP008502"/>
    <property type="match status" value="1"/>
</dbReference>
<organism evidence="1 2">
    <name type="scientific">Nitratireductor arenosus</name>
    <dbReference type="NCBI Taxonomy" id="2682096"/>
    <lineage>
        <taxon>Bacteria</taxon>
        <taxon>Pseudomonadati</taxon>
        <taxon>Pseudomonadota</taxon>
        <taxon>Alphaproteobacteria</taxon>
        <taxon>Hyphomicrobiales</taxon>
        <taxon>Phyllobacteriaceae</taxon>
        <taxon>Nitratireductor</taxon>
    </lineage>
</organism>
<dbReference type="PANTHER" id="PTHR36439">
    <property type="entry name" value="BLL4334 PROTEIN"/>
    <property type="match status" value="1"/>
</dbReference>
<dbReference type="Proteomes" id="UP000463224">
    <property type="component" value="Unassembled WGS sequence"/>
</dbReference>
<dbReference type="InterPro" id="IPR012545">
    <property type="entry name" value="DUF1697"/>
</dbReference>
<dbReference type="SUPFAM" id="SSF160379">
    <property type="entry name" value="SP0830-like"/>
    <property type="match status" value="1"/>
</dbReference>
<evidence type="ECO:0000313" key="1">
    <source>
        <dbReference type="EMBL" id="MVA97546.1"/>
    </source>
</evidence>
<dbReference type="Gene3D" id="3.30.70.1280">
    <property type="entry name" value="SP0830-like domains"/>
    <property type="match status" value="1"/>
</dbReference>
<dbReference type="Pfam" id="PF08002">
    <property type="entry name" value="DUF1697"/>
    <property type="match status" value="1"/>
</dbReference>
<evidence type="ECO:0000313" key="2">
    <source>
        <dbReference type="Proteomes" id="UP000463224"/>
    </source>
</evidence>
<proteinExistence type="predicted"/>
<dbReference type="RefSeq" id="WP_156712495.1">
    <property type="nucleotide sequence ID" value="NZ_WPHG01000002.1"/>
</dbReference>
<name>A0A844QC01_9HYPH</name>
<gene>
    <name evidence="1" type="ORF">GN330_09845</name>
</gene>
<protein>
    <submittedName>
        <fullName evidence="1">DUF1697 domain-containing protein</fullName>
    </submittedName>
</protein>
<accession>A0A844QC01</accession>
<dbReference type="PANTHER" id="PTHR36439:SF1">
    <property type="entry name" value="DUF1697 DOMAIN-CONTAINING PROTEIN"/>
    <property type="match status" value="1"/>
</dbReference>
<dbReference type="AlphaFoldDB" id="A0A844QC01"/>
<reference evidence="1 2" key="1">
    <citation type="submission" date="2019-12" db="EMBL/GenBank/DDBJ databases">
        <title>Nitratireductor arenosus sp. nov., Isolated from sea sand, Jeju island, South Korea.</title>
        <authorList>
            <person name="Kim W."/>
        </authorList>
    </citation>
    <scope>NUCLEOTIDE SEQUENCE [LARGE SCALE GENOMIC DNA]</scope>
    <source>
        <strain evidence="1 2">CAU 1489</strain>
    </source>
</reference>
<dbReference type="EMBL" id="WPHG01000002">
    <property type="protein sequence ID" value="MVA97546.1"/>
    <property type="molecule type" value="Genomic_DNA"/>
</dbReference>
<keyword evidence="2" id="KW-1185">Reference proteome</keyword>
<sequence>MSDTVWIVLFRGVGGKTLLPVKPLRDKLAEAGFRHVATYINSGNAVVVSERSRETVRAAISEICAREFGFEKDIHLVSLAEWERLIAQNPFPEATGAGKYLHAAVLGAEPKAADVTALRVHAVDGESIAVVDRVAYLHTPHGFGLSKLAAKFDKGIKVPNTARNWNTVVRLGDLARAAARAA</sequence>